<evidence type="ECO:0000313" key="3">
    <source>
        <dbReference type="EMBL" id="GLB43382.1"/>
    </source>
</evidence>
<dbReference type="InterPro" id="IPR036322">
    <property type="entry name" value="WD40_repeat_dom_sf"/>
</dbReference>
<name>A0A9P3PY51_LYOSH</name>
<dbReference type="Gene3D" id="2.130.10.10">
    <property type="entry name" value="YVTN repeat-like/Quinoprotein amine dehydrogenase"/>
    <property type="match status" value="1"/>
</dbReference>
<comment type="caution">
    <text evidence="3">The sequence shown here is derived from an EMBL/GenBank/DDBJ whole genome shotgun (WGS) entry which is preliminary data.</text>
</comment>
<dbReference type="AlphaFoldDB" id="A0A9P3PY51"/>
<dbReference type="GO" id="GO:0006384">
    <property type="term" value="P:transcription initiation at RNA polymerase III promoter"/>
    <property type="evidence" value="ECO:0007669"/>
    <property type="project" value="InterPro"/>
</dbReference>
<evidence type="ECO:0000313" key="4">
    <source>
        <dbReference type="Proteomes" id="UP001063166"/>
    </source>
</evidence>
<evidence type="ECO:0000259" key="1">
    <source>
        <dbReference type="Pfam" id="PF12657"/>
    </source>
</evidence>
<feature type="domain" description="Transcription factor IIIC putative zinc-finger" evidence="2">
    <location>
        <begin position="659"/>
        <end position="738"/>
    </location>
</feature>
<keyword evidence="4" id="KW-1185">Reference proteome</keyword>
<dbReference type="InterPro" id="IPR044230">
    <property type="entry name" value="GTF3C4"/>
</dbReference>
<dbReference type="InterPro" id="IPR024764">
    <property type="entry name" value="TFIIIC_Znf"/>
</dbReference>
<feature type="domain" description="Transcription factor IIIC 90kDa subunit N-terminal" evidence="1">
    <location>
        <begin position="34"/>
        <end position="416"/>
    </location>
</feature>
<dbReference type="InterPro" id="IPR015943">
    <property type="entry name" value="WD40/YVTN_repeat-like_dom_sf"/>
</dbReference>
<reference evidence="3" key="1">
    <citation type="submission" date="2022-07" db="EMBL/GenBank/DDBJ databases">
        <title>The genome of Lyophyllum shimeji provides insight into the initial evolution of ectomycorrhizal fungal genome.</title>
        <authorList>
            <person name="Kobayashi Y."/>
            <person name="Shibata T."/>
            <person name="Hirakawa H."/>
            <person name="Shigenobu S."/>
            <person name="Nishiyama T."/>
            <person name="Yamada A."/>
            <person name="Hasebe M."/>
            <person name="Kawaguchi M."/>
        </authorList>
    </citation>
    <scope>NUCLEOTIDE SEQUENCE</scope>
    <source>
        <strain evidence="3">AT787</strain>
    </source>
</reference>
<evidence type="ECO:0000259" key="2">
    <source>
        <dbReference type="Pfam" id="PF12660"/>
    </source>
</evidence>
<gene>
    <name evidence="3" type="ORF">LshimejAT787_1302830</name>
</gene>
<evidence type="ECO:0008006" key="5">
    <source>
        <dbReference type="Google" id="ProtNLM"/>
    </source>
</evidence>
<dbReference type="OrthoDB" id="421374at2759"/>
<proteinExistence type="predicted"/>
<dbReference type="Pfam" id="PF12657">
    <property type="entry name" value="TFIIIC_delta"/>
    <property type="match status" value="1"/>
</dbReference>
<organism evidence="3 4">
    <name type="scientific">Lyophyllum shimeji</name>
    <name type="common">Hon-shimeji</name>
    <name type="synonym">Tricholoma shimeji</name>
    <dbReference type="NCBI Taxonomy" id="47721"/>
    <lineage>
        <taxon>Eukaryota</taxon>
        <taxon>Fungi</taxon>
        <taxon>Dikarya</taxon>
        <taxon>Basidiomycota</taxon>
        <taxon>Agaricomycotina</taxon>
        <taxon>Agaricomycetes</taxon>
        <taxon>Agaricomycetidae</taxon>
        <taxon>Agaricales</taxon>
        <taxon>Tricholomatineae</taxon>
        <taxon>Lyophyllaceae</taxon>
        <taxon>Lyophyllum</taxon>
    </lineage>
</organism>
<dbReference type="GO" id="GO:0000127">
    <property type="term" value="C:transcription factor TFIIIC complex"/>
    <property type="evidence" value="ECO:0007669"/>
    <property type="project" value="InterPro"/>
</dbReference>
<dbReference type="InterPro" id="IPR024761">
    <property type="entry name" value="TFIIIC_delta_N"/>
</dbReference>
<dbReference type="Proteomes" id="UP001063166">
    <property type="component" value="Unassembled WGS sequence"/>
</dbReference>
<dbReference type="Pfam" id="PF12660">
    <property type="entry name" value="zf-TFIIIC"/>
    <property type="match status" value="1"/>
</dbReference>
<dbReference type="GO" id="GO:0004402">
    <property type="term" value="F:histone acetyltransferase activity"/>
    <property type="evidence" value="ECO:0007669"/>
    <property type="project" value="InterPro"/>
</dbReference>
<accession>A0A9P3PY51</accession>
<protein>
    <recommendedName>
        <fullName evidence="5">Transcription factor IIIC 90kDa subunit N-terminal domain-containing protein</fullName>
    </recommendedName>
</protein>
<dbReference type="PANTHER" id="PTHR15496">
    <property type="entry name" value="GENERAL TRANSCRIPTION FACTOR 3C POLYPEPTIDE 4 FAMILY"/>
    <property type="match status" value="1"/>
</dbReference>
<dbReference type="SUPFAM" id="SSF50978">
    <property type="entry name" value="WD40 repeat-like"/>
    <property type="match status" value="1"/>
</dbReference>
<dbReference type="EMBL" id="BRPK01000013">
    <property type="protein sequence ID" value="GLB43382.1"/>
    <property type="molecule type" value="Genomic_DNA"/>
</dbReference>
<sequence length="743" mass="81358">MEGTNSKATSTSRVPIYTNLSFSESPSGTLSLQWSSDGQVFILAKGSVLVMTPNYANVLKTPKSQSMSSDRPSDWFRTIIDFDKKRIQNWADVSKDRNAVVLGSLDVNLQAVALSPSHLTDDAGCIAAVLTSNMDLSLWMPDKDRLQGKWTKIQEVTPLLGQCSLETRSRVRAQVTSIAWSPQADFGIDPAPILDASFLTLGTRGGTLMFLRLESGVVRCLDEIKVADNWLTRVAFSPWTLVEKGKCKSRVACGTSDGGVNILSLTQSLTSRPSSTGFGPAFNVGHEIQSHVEQVVDSDKRYLTGLTWIVCEGVSILVVCKPGLVSLMAPPSSMLGWSGRRTLSLHPQKVSTGSSPLHSVSGLHYVPADDVLLVCISGGSIHAVHGVSSEPSCTALRTDELSYQRLSWNMRLAFRQTHTGKIKYTDVNRIHGVVPFNSQGALLWLQESCQPANLDYTYDARQHIMLVAAQLWRHDDSEFFLRELANTLSTAKTADGSPIRLIGPFLLYLSKHLASLDLSFGEIIRPSQRSSGPALREQFRHSLSRYLFGSQKLLRLRMKLAVADMISRSVPERTARVQCEEIACHLFNTISQIIVWTLIRHLTAAAAVLKPNDAPFVLRMTHQSSAPGCPPELVEEGRCLADIVQSALFTAEPIGIVRANPISEVCPACDAIIGLEYGAQAICANGHSWGRCSITSFILSTGMVRRCSVASWLPKPAQSWVVEELLEAASRCLFCGDIFVWSL</sequence>
<dbReference type="PANTHER" id="PTHR15496:SF2">
    <property type="entry name" value="GENERAL TRANSCRIPTION FACTOR 3C POLYPEPTIDE 4"/>
    <property type="match status" value="1"/>
</dbReference>